<dbReference type="Pfam" id="PF00708">
    <property type="entry name" value="Acylphosphatase"/>
    <property type="match status" value="1"/>
</dbReference>
<evidence type="ECO:0000256" key="2">
    <source>
        <dbReference type="RuleBase" id="RU004168"/>
    </source>
</evidence>
<dbReference type="Proteomes" id="UP000610373">
    <property type="component" value="Unassembled WGS sequence"/>
</dbReference>
<protein>
    <recommendedName>
        <fullName evidence="1">acylphosphatase</fullName>
        <ecNumber evidence="1">3.6.1.7</ecNumber>
    </recommendedName>
</protein>
<feature type="active site" evidence="1">
    <location>
        <position position="36"/>
    </location>
</feature>
<gene>
    <name evidence="4" type="primary">yccX_1</name>
    <name evidence="4" type="ORF">CHKLHMKO_00002</name>
</gene>
<dbReference type="EC" id="3.6.1.7" evidence="1"/>
<evidence type="ECO:0000256" key="1">
    <source>
        <dbReference type="PROSITE-ProRule" id="PRU00520"/>
    </source>
</evidence>
<evidence type="ECO:0000313" key="5">
    <source>
        <dbReference type="Proteomes" id="UP000610373"/>
    </source>
</evidence>
<dbReference type="GO" id="GO:0003998">
    <property type="term" value="F:acylphosphatase activity"/>
    <property type="evidence" value="ECO:0007669"/>
    <property type="project" value="UniProtKB-EC"/>
</dbReference>
<reference evidence="4" key="1">
    <citation type="submission" date="2020-10" db="EMBL/GenBank/DDBJ databases">
        <authorList>
            <person name="Hahn C.J."/>
            <person name="Laso-Perez R."/>
            <person name="Vulcano F."/>
            <person name="Vaziourakis K.-M."/>
            <person name="Stokke R."/>
            <person name="Steen I.H."/>
            <person name="Teske A."/>
            <person name="Boetius A."/>
            <person name="Liebeke M."/>
            <person name="Amann R."/>
            <person name="Knittel K."/>
        </authorList>
    </citation>
    <scope>NUCLEOTIDE SEQUENCE</scope>
    <source>
        <strain evidence="4">Gfbio:e3339647-f889-4370-9287-4fb5cb688e4c:AG392O15_GoMArc1</strain>
    </source>
</reference>
<evidence type="ECO:0000313" key="4">
    <source>
        <dbReference type="EMBL" id="CAD6490714.1"/>
    </source>
</evidence>
<comment type="catalytic activity">
    <reaction evidence="1">
        <text>an acyl phosphate + H2O = a carboxylate + phosphate + H(+)</text>
        <dbReference type="Rhea" id="RHEA:14965"/>
        <dbReference type="ChEBI" id="CHEBI:15377"/>
        <dbReference type="ChEBI" id="CHEBI:15378"/>
        <dbReference type="ChEBI" id="CHEBI:29067"/>
        <dbReference type="ChEBI" id="CHEBI:43474"/>
        <dbReference type="ChEBI" id="CHEBI:59918"/>
        <dbReference type="EC" id="3.6.1.7"/>
    </reaction>
</comment>
<accession>A0A811T0Y2</accession>
<dbReference type="InterPro" id="IPR001792">
    <property type="entry name" value="Acylphosphatase-like_dom"/>
</dbReference>
<organism evidence="4 5">
    <name type="scientific">Candidatus Argoarchaeum ethanivorans</name>
    <dbReference type="NCBI Taxonomy" id="2608793"/>
    <lineage>
        <taxon>Archaea</taxon>
        <taxon>Methanobacteriati</taxon>
        <taxon>Methanobacteriota</taxon>
        <taxon>Stenosarchaea group</taxon>
        <taxon>Methanomicrobia</taxon>
        <taxon>Methanosarcinales</taxon>
        <taxon>Methanosarcinales incertae sedis</taxon>
        <taxon>GOM Arc I cluster</taxon>
        <taxon>Candidatus Argoarchaeum</taxon>
    </lineage>
</organism>
<name>A0A811T0Y2_9EURY</name>
<dbReference type="InterPro" id="IPR036046">
    <property type="entry name" value="Acylphosphatase-like_dom_sf"/>
</dbReference>
<dbReference type="PANTHER" id="PTHR47268">
    <property type="entry name" value="ACYLPHOSPHATASE"/>
    <property type="match status" value="1"/>
</dbReference>
<feature type="active site" evidence="1">
    <location>
        <position position="18"/>
    </location>
</feature>
<comment type="caution">
    <text evidence="4">The sequence shown here is derived from an EMBL/GenBank/DDBJ whole genome shotgun (WGS) entry which is preliminary data.</text>
</comment>
<keyword evidence="1 4" id="KW-0378">Hydrolase</keyword>
<dbReference type="PANTHER" id="PTHR47268:SF4">
    <property type="entry name" value="ACYLPHOSPHATASE"/>
    <property type="match status" value="1"/>
</dbReference>
<sequence length="137" mass="15617">MKRATIIAKGDVQRVWYRGAVEKVARRLNMNGFVENLKRHDVKIVAEGEEDTLDEFISQIKIDDPPISVEDLDVEFGSATGEFEYFEIKRGDWVEEFGEGLDAIAAVLRCVEIGERSVELGEKMIEKQDSTLENRHT</sequence>
<dbReference type="EMBL" id="CAJHIO010000001">
    <property type="protein sequence ID" value="CAD6490714.1"/>
    <property type="molecule type" value="Genomic_DNA"/>
</dbReference>
<feature type="domain" description="Acylphosphatase-like" evidence="3">
    <location>
        <begin position="3"/>
        <end position="90"/>
    </location>
</feature>
<dbReference type="AlphaFoldDB" id="A0A811T0Y2"/>
<evidence type="ECO:0000259" key="3">
    <source>
        <dbReference type="PROSITE" id="PS51160"/>
    </source>
</evidence>
<dbReference type="Gene3D" id="3.30.70.100">
    <property type="match status" value="1"/>
</dbReference>
<dbReference type="SUPFAM" id="SSF54975">
    <property type="entry name" value="Acylphosphatase/BLUF domain-like"/>
    <property type="match status" value="1"/>
</dbReference>
<dbReference type="PROSITE" id="PS51160">
    <property type="entry name" value="ACYLPHOSPHATASE_3"/>
    <property type="match status" value="1"/>
</dbReference>
<proteinExistence type="inferred from homology"/>
<dbReference type="InterPro" id="IPR020456">
    <property type="entry name" value="Acylphosphatase"/>
</dbReference>
<comment type="similarity">
    <text evidence="2">Belongs to the acylphosphatase family.</text>
</comment>